<feature type="region of interest" description="Disordered" evidence="2">
    <location>
        <begin position="139"/>
        <end position="181"/>
    </location>
</feature>
<dbReference type="Pfam" id="PF13432">
    <property type="entry name" value="TPR_16"/>
    <property type="match status" value="1"/>
</dbReference>
<feature type="chain" id="PRO_5032566801" description="Tetratricopeptide repeat protein" evidence="3">
    <location>
        <begin position="21"/>
        <end position="181"/>
    </location>
</feature>
<feature type="signal peptide" evidence="3">
    <location>
        <begin position="1"/>
        <end position="20"/>
    </location>
</feature>
<keyword evidence="1" id="KW-0802">TPR repeat</keyword>
<feature type="compositionally biased region" description="Low complexity" evidence="2">
    <location>
        <begin position="145"/>
        <end position="175"/>
    </location>
</feature>
<evidence type="ECO:0008006" key="6">
    <source>
        <dbReference type="Google" id="ProtNLM"/>
    </source>
</evidence>
<feature type="non-terminal residue" evidence="4">
    <location>
        <position position="181"/>
    </location>
</feature>
<dbReference type="AlphaFoldDB" id="A0A855X746"/>
<gene>
    <name evidence="4" type="ORF">C3F09_06905</name>
</gene>
<evidence type="ECO:0000313" key="4">
    <source>
        <dbReference type="EMBL" id="PWB72262.1"/>
    </source>
</evidence>
<dbReference type="PANTHER" id="PTHR47059:SF1">
    <property type="entry name" value="TETRATRICOPEPTIDE REPEAT PROTEIN 32"/>
    <property type="match status" value="1"/>
</dbReference>
<dbReference type="Gene3D" id="1.25.40.10">
    <property type="entry name" value="Tetratricopeptide repeat domain"/>
    <property type="match status" value="1"/>
</dbReference>
<dbReference type="InterPro" id="IPR019734">
    <property type="entry name" value="TPR_rpt"/>
</dbReference>
<dbReference type="InterPro" id="IPR011990">
    <property type="entry name" value="TPR-like_helical_dom_sf"/>
</dbReference>
<proteinExistence type="predicted"/>
<dbReference type="SMART" id="SM00028">
    <property type="entry name" value="TPR"/>
    <property type="match status" value="3"/>
</dbReference>
<accession>A0A855X746</accession>
<dbReference type="PROSITE" id="PS50005">
    <property type="entry name" value="TPR"/>
    <property type="match status" value="1"/>
</dbReference>
<keyword evidence="3" id="KW-0732">Signal</keyword>
<feature type="repeat" description="TPR" evidence="1">
    <location>
        <begin position="92"/>
        <end position="125"/>
    </location>
</feature>
<evidence type="ECO:0000313" key="5">
    <source>
        <dbReference type="Proteomes" id="UP000250918"/>
    </source>
</evidence>
<dbReference type="Pfam" id="PF00515">
    <property type="entry name" value="TPR_1"/>
    <property type="match status" value="1"/>
</dbReference>
<protein>
    <recommendedName>
        <fullName evidence="6">Tetratricopeptide repeat protein</fullName>
    </recommendedName>
</protein>
<reference evidence="4 5" key="1">
    <citation type="journal article" date="2018" name="ISME J.">
        <title>A methanotrophic archaeon couples anaerobic oxidation of methane to Fe(III) reduction.</title>
        <authorList>
            <person name="Cai C."/>
            <person name="Leu A.O."/>
            <person name="Xie G.J."/>
            <person name="Guo J."/>
            <person name="Feng Y."/>
            <person name="Zhao J.X."/>
            <person name="Tyson G.W."/>
            <person name="Yuan Z."/>
            <person name="Hu S."/>
        </authorList>
    </citation>
    <scope>NUCLEOTIDE SEQUENCE [LARGE SCALE GENOMIC DNA]</scope>
    <source>
        <strain evidence="4">FeB_12</strain>
    </source>
</reference>
<name>A0A855X746_9BACT</name>
<evidence type="ECO:0000256" key="3">
    <source>
        <dbReference type="SAM" id="SignalP"/>
    </source>
</evidence>
<evidence type="ECO:0000256" key="1">
    <source>
        <dbReference type="PROSITE-ProRule" id="PRU00339"/>
    </source>
</evidence>
<dbReference type="EMBL" id="PQAP01000092">
    <property type="protein sequence ID" value="PWB72262.1"/>
    <property type="molecule type" value="Genomic_DNA"/>
</dbReference>
<dbReference type="PROSITE" id="PS50293">
    <property type="entry name" value="TPR_REGION"/>
    <property type="match status" value="1"/>
</dbReference>
<dbReference type="Proteomes" id="UP000250918">
    <property type="component" value="Unassembled WGS sequence"/>
</dbReference>
<dbReference type="PANTHER" id="PTHR47059">
    <property type="entry name" value="TETRATRICOPEPTIDE REPEAT PROTEIN 32"/>
    <property type="match status" value="1"/>
</dbReference>
<evidence type="ECO:0000256" key="2">
    <source>
        <dbReference type="SAM" id="MobiDB-lite"/>
    </source>
</evidence>
<organism evidence="4 5">
    <name type="scientific">candidate division GN15 bacterium</name>
    <dbReference type="NCBI Taxonomy" id="2072418"/>
    <lineage>
        <taxon>Bacteria</taxon>
        <taxon>candidate division GN15</taxon>
    </lineage>
</organism>
<dbReference type="SUPFAM" id="SSF48452">
    <property type="entry name" value="TPR-like"/>
    <property type="match status" value="1"/>
</dbReference>
<sequence>MRKVWLLIPLGLLFAVTAHADFIGTVNKGNEAYRKKDYKTALDMYHSAETDRPESPELKYNIAGAQYQRGSFKDAIEQYQGAIKTTDVGLEAQAQYNLGSTYYRMKDYQNAIQSYQEALKLNPRDMDAKFNLELARKMLKEQMSQQQNNQQQQQDKQQKQQQQQQQQNQQNQQNKDQQDQQ</sequence>
<comment type="caution">
    <text evidence="4">The sequence shown here is derived from an EMBL/GenBank/DDBJ whole genome shotgun (WGS) entry which is preliminary data.</text>
</comment>